<gene>
    <name evidence="2" type="primary">RCS3</name>
    <name evidence="2" type="ORF">QJS10_CPB20g00461</name>
</gene>
<evidence type="ECO:0000313" key="3">
    <source>
        <dbReference type="Proteomes" id="UP001180020"/>
    </source>
</evidence>
<name>A0AAV9CD39_ACOCL</name>
<dbReference type="SUPFAM" id="SSF53686">
    <property type="entry name" value="Tryptophan synthase beta subunit-like PLP-dependent enzymes"/>
    <property type="match status" value="1"/>
</dbReference>
<reference evidence="2" key="2">
    <citation type="submission" date="2023-06" db="EMBL/GenBank/DDBJ databases">
        <authorList>
            <person name="Ma L."/>
            <person name="Liu K.-W."/>
            <person name="Li Z."/>
            <person name="Hsiao Y.-Y."/>
            <person name="Qi Y."/>
            <person name="Fu T."/>
            <person name="Tang G."/>
            <person name="Zhang D."/>
            <person name="Sun W.-H."/>
            <person name="Liu D.-K."/>
            <person name="Li Y."/>
            <person name="Chen G.-Z."/>
            <person name="Liu X.-D."/>
            <person name="Liao X.-Y."/>
            <person name="Jiang Y.-T."/>
            <person name="Yu X."/>
            <person name="Hao Y."/>
            <person name="Huang J."/>
            <person name="Zhao X.-W."/>
            <person name="Ke S."/>
            <person name="Chen Y.-Y."/>
            <person name="Wu W.-L."/>
            <person name="Hsu J.-L."/>
            <person name="Lin Y.-F."/>
            <person name="Huang M.-D."/>
            <person name="Li C.-Y."/>
            <person name="Huang L."/>
            <person name="Wang Z.-W."/>
            <person name="Zhao X."/>
            <person name="Zhong W.-Y."/>
            <person name="Peng D.-H."/>
            <person name="Ahmad S."/>
            <person name="Lan S."/>
            <person name="Zhang J.-S."/>
            <person name="Tsai W.-C."/>
            <person name="Van De Peer Y."/>
            <person name="Liu Z.-J."/>
        </authorList>
    </citation>
    <scope>NUCLEOTIDE SEQUENCE</scope>
    <source>
        <strain evidence="2">CP</strain>
        <tissue evidence="2">Leaves</tissue>
    </source>
</reference>
<evidence type="ECO:0000313" key="2">
    <source>
        <dbReference type="EMBL" id="KAK1286664.1"/>
    </source>
</evidence>
<sequence length="345" mass="37137">MAEQAAATAMEGRRGLPSLLASSSVEAHEDFSREHIASRWTPLIELKRIVEKEELDVRLVGKMIEDAEEKGLITPGVTTLVEPTSGNLGIALAYIAALKGPEIGFEGIFDRVKEIKASIPNAYFLDQLSNPANPEAHFLMTGPEIWKDTAGKVDIFVAGSGTGGTISGTGKYLKTKNPAVKVIYVEPAESPLISGDSLLLASTIRIFKEKQDQKKHEAVRGPQILAHHAQAMSPVGGSPGKHNIQGIGPPIIPTTLDKSVIDEVITVTTEEAMSHARRLAKEEGLLVGISSGAALAACLKVARRRENKGKMIVTIFPSGGERWEQIYVKLRKALNRKATAVELSK</sequence>
<accession>A0AAV9CD39</accession>
<dbReference type="InterPro" id="IPR036052">
    <property type="entry name" value="TrpB-like_PALP_sf"/>
</dbReference>
<dbReference type="AlphaFoldDB" id="A0AAV9CD39"/>
<dbReference type="CDD" id="cd01561">
    <property type="entry name" value="CBS_like"/>
    <property type="match status" value="1"/>
</dbReference>
<keyword evidence="3" id="KW-1185">Reference proteome</keyword>
<organism evidence="2 3">
    <name type="scientific">Acorus calamus</name>
    <name type="common">Sweet flag</name>
    <dbReference type="NCBI Taxonomy" id="4465"/>
    <lineage>
        <taxon>Eukaryota</taxon>
        <taxon>Viridiplantae</taxon>
        <taxon>Streptophyta</taxon>
        <taxon>Embryophyta</taxon>
        <taxon>Tracheophyta</taxon>
        <taxon>Spermatophyta</taxon>
        <taxon>Magnoliopsida</taxon>
        <taxon>Liliopsida</taxon>
        <taxon>Acoraceae</taxon>
        <taxon>Acorus</taxon>
    </lineage>
</organism>
<proteinExistence type="predicted"/>
<reference evidence="2" key="1">
    <citation type="journal article" date="2023" name="Nat. Commun.">
        <title>Diploid and tetraploid genomes of Acorus and the evolution of monocots.</title>
        <authorList>
            <person name="Ma L."/>
            <person name="Liu K.W."/>
            <person name="Li Z."/>
            <person name="Hsiao Y.Y."/>
            <person name="Qi Y."/>
            <person name="Fu T."/>
            <person name="Tang G.D."/>
            <person name="Zhang D."/>
            <person name="Sun W.H."/>
            <person name="Liu D.K."/>
            <person name="Li Y."/>
            <person name="Chen G.Z."/>
            <person name="Liu X.D."/>
            <person name="Liao X.Y."/>
            <person name="Jiang Y.T."/>
            <person name="Yu X."/>
            <person name="Hao Y."/>
            <person name="Huang J."/>
            <person name="Zhao X.W."/>
            <person name="Ke S."/>
            <person name="Chen Y.Y."/>
            <person name="Wu W.L."/>
            <person name="Hsu J.L."/>
            <person name="Lin Y.F."/>
            <person name="Huang M.D."/>
            <person name="Li C.Y."/>
            <person name="Huang L."/>
            <person name="Wang Z.W."/>
            <person name="Zhao X."/>
            <person name="Zhong W.Y."/>
            <person name="Peng D.H."/>
            <person name="Ahmad S."/>
            <person name="Lan S."/>
            <person name="Zhang J.S."/>
            <person name="Tsai W.C."/>
            <person name="Van de Peer Y."/>
            <person name="Liu Z.J."/>
        </authorList>
    </citation>
    <scope>NUCLEOTIDE SEQUENCE</scope>
    <source>
        <strain evidence="2">CP</strain>
    </source>
</reference>
<dbReference type="EMBL" id="JAUJYO010000020">
    <property type="protein sequence ID" value="KAK1286664.1"/>
    <property type="molecule type" value="Genomic_DNA"/>
</dbReference>
<protein>
    <submittedName>
        <fullName evidence="2">Cysteine synthase</fullName>
    </submittedName>
</protein>
<dbReference type="InterPro" id="IPR050214">
    <property type="entry name" value="Cys_Synth/Cystath_Beta-Synth"/>
</dbReference>
<dbReference type="InterPro" id="IPR001926">
    <property type="entry name" value="TrpB-like_PALP"/>
</dbReference>
<comment type="caution">
    <text evidence="2">The sequence shown here is derived from an EMBL/GenBank/DDBJ whole genome shotgun (WGS) entry which is preliminary data.</text>
</comment>
<dbReference type="Proteomes" id="UP001180020">
    <property type="component" value="Unassembled WGS sequence"/>
</dbReference>
<dbReference type="Pfam" id="PF00291">
    <property type="entry name" value="PALP"/>
    <property type="match status" value="1"/>
</dbReference>
<dbReference type="PANTHER" id="PTHR10314">
    <property type="entry name" value="CYSTATHIONINE BETA-SYNTHASE"/>
    <property type="match status" value="1"/>
</dbReference>
<dbReference type="Gene3D" id="3.40.50.1100">
    <property type="match status" value="2"/>
</dbReference>
<feature type="domain" description="Tryptophan synthase beta chain-like PALP" evidence="1">
    <location>
        <begin position="108"/>
        <end position="317"/>
    </location>
</feature>
<evidence type="ECO:0000259" key="1">
    <source>
        <dbReference type="Pfam" id="PF00291"/>
    </source>
</evidence>